<sequence>MGIFLQSAMSELLNLCSFLLLLGTTKALVLIFQVSDLQIACFFFQILEHVQMLLHWSWIHQQVRTKLEIYPGTPRPLVHSQRKMAGSFYLR</sequence>
<dbReference type="EnsemblPlants" id="AET2Gv20897300.10">
    <property type="protein sequence ID" value="AET2Gv20897300.10"/>
    <property type="gene ID" value="AET2Gv20897300"/>
</dbReference>
<organism evidence="1 2">
    <name type="scientific">Aegilops tauschii subsp. strangulata</name>
    <name type="common">Goatgrass</name>
    <dbReference type="NCBI Taxonomy" id="200361"/>
    <lineage>
        <taxon>Eukaryota</taxon>
        <taxon>Viridiplantae</taxon>
        <taxon>Streptophyta</taxon>
        <taxon>Embryophyta</taxon>
        <taxon>Tracheophyta</taxon>
        <taxon>Spermatophyta</taxon>
        <taxon>Magnoliopsida</taxon>
        <taxon>Liliopsida</taxon>
        <taxon>Poales</taxon>
        <taxon>Poaceae</taxon>
        <taxon>BOP clade</taxon>
        <taxon>Pooideae</taxon>
        <taxon>Triticodae</taxon>
        <taxon>Triticeae</taxon>
        <taxon>Triticinae</taxon>
        <taxon>Aegilops</taxon>
    </lineage>
</organism>
<name>A0A453CM98_AEGTS</name>
<proteinExistence type="predicted"/>
<reference evidence="1" key="3">
    <citation type="journal article" date="2017" name="Nature">
        <title>Genome sequence of the progenitor of the wheat D genome Aegilops tauschii.</title>
        <authorList>
            <person name="Luo M.C."/>
            <person name="Gu Y.Q."/>
            <person name="Puiu D."/>
            <person name="Wang H."/>
            <person name="Twardziok S.O."/>
            <person name="Deal K.R."/>
            <person name="Huo N."/>
            <person name="Zhu T."/>
            <person name="Wang L."/>
            <person name="Wang Y."/>
            <person name="McGuire P.E."/>
            <person name="Liu S."/>
            <person name="Long H."/>
            <person name="Ramasamy R.K."/>
            <person name="Rodriguez J.C."/>
            <person name="Van S.L."/>
            <person name="Yuan L."/>
            <person name="Wang Z."/>
            <person name="Xia Z."/>
            <person name="Xiao L."/>
            <person name="Anderson O.D."/>
            <person name="Ouyang S."/>
            <person name="Liang Y."/>
            <person name="Zimin A.V."/>
            <person name="Pertea G."/>
            <person name="Qi P."/>
            <person name="Bennetzen J.L."/>
            <person name="Dai X."/>
            <person name="Dawson M.W."/>
            <person name="Muller H.G."/>
            <person name="Kugler K."/>
            <person name="Rivarola-Duarte L."/>
            <person name="Spannagl M."/>
            <person name="Mayer K.F.X."/>
            <person name="Lu F.H."/>
            <person name="Bevan M.W."/>
            <person name="Leroy P."/>
            <person name="Li P."/>
            <person name="You F.M."/>
            <person name="Sun Q."/>
            <person name="Liu Z."/>
            <person name="Lyons E."/>
            <person name="Wicker T."/>
            <person name="Salzberg S.L."/>
            <person name="Devos K.M."/>
            <person name="Dvorak J."/>
        </authorList>
    </citation>
    <scope>NUCLEOTIDE SEQUENCE [LARGE SCALE GENOMIC DNA]</scope>
    <source>
        <strain evidence="1">cv. AL8/78</strain>
    </source>
</reference>
<accession>A0A453CM98</accession>
<dbReference type="Proteomes" id="UP000015105">
    <property type="component" value="Chromosome 2D"/>
</dbReference>
<reference evidence="2" key="1">
    <citation type="journal article" date="2014" name="Science">
        <title>Ancient hybridizations among the ancestral genomes of bread wheat.</title>
        <authorList>
            <consortium name="International Wheat Genome Sequencing Consortium,"/>
            <person name="Marcussen T."/>
            <person name="Sandve S.R."/>
            <person name="Heier L."/>
            <person name="Spannagl M."/>
            <person name="Pfeifer M."/>
            <person name="Jakobsen K.S."/>
            <person name="Wulff B.B."/>
            <person name="Steuernagel B."/>
            <person name="Mayer K.F."/>
            <person name="Olsen O.A."/>
        </authorList>
    </citation>
    <scope>NUCLEOTIDE SEQUENCE [LARGE SCALE GENOMIC DNA]</scope>
    <source>
        <strain evidence="2">cv. AL8/78</strain>
    </source>
</reference>
<reference evidence="1" key="4">
    <citation type="submission" date="2019-03" db="UniProtKB">
        <authorList>
            <consortium name="EnsemblPlants"/>
        </authorList>
    </citation>
    <scope>IDENTIFICATION</scope>
</reference>
<dbReference type="AlphaFoldDB" id="A0A453CM98"/>
<dbReference type="EnsemblPlants" id="AET2Gv20897300.7">
    <property type="protein sequence ID" value="AET2Gv20897300.7"/>
    <property type="gene ID" value="AET2Gv20897300"/>
</dbReference>
<evidence type="ECO:0000313" key="2">
    <source>
        <dbReference type="Proteomes" id="UP000015105"/>
    </source>
</evidence>
<reference evidence="1" key="5">
    <citation type="journal article" date="2021" name="G3 (Bethesda)">
        <title>Aegilops tauschii genome assembly Aet v5.0 features greater sequence contiguity and improved annotation.</title>
        <authorList>
            <person name="Wang L."/>
            <person name="Zhu T."/>
            <person name="Rodriguez J.C."/>
            <person name="Deal K.R."/>
            <person name="Dubcovsky J."/>
            <person name="McGuire P.E."/>
            <person name="Lux T."/>
            <person name="Spannagl M."/>
            <person name="Mayer K.F.X."/>
            <person name="Baldrich P."/>
            <person name="Meyers B.C."/>
            <person name="Huo N."/>
            <person name="Gu Y.Q."/>
            <person name="Zhou H."/>
            <person name="Devos K.M."/>
            <person name="Bennetzen J.L."/>
            <person name="Unver T."/>
            <person name="Budak H."/>
            <person name="Gulick P.J."/>
            <person name="Galiba G."/>
            <person name="Kalapos B."/>
            <person name="Nelson D.R."/>
            <person name="Li P."/>
            <person name="You F.M."/>
            <person name="Luo M.C."/>
            <person name="Dvorak J."/>
        </authorList>
    </citation>
    <scope>NUCLEOTIDE SEQUENCE [LARGE SCALE GENOMIC DNA]</scope>
    <source>
        <strain evidence="1">cv. AL8/78</strain>
    </source>
</reference>
<keyword evidence="2" id="KW-1185">Reference proteome</keyword>
<reference evidence="2" key="2">
    <citation type="journal article" date="2017" name="Nat. Plants">
        <title>The Aegilops tauschii genome reveals multiple impacts of transposons.</title>
        <authorList>
            <person name="Zhao G."/>
            <person name="Zou C."/>
            <person name="Li K."/>
            <person name="Wang K."/>
            <person name="Li T."/>
            <person name="Gao L."/>
            <person name="Zhang X."/>
            <person name="Wang H."/>
            <person name="Yang Z."/>
            <person name="Liu X."/>
            <person name="Jiang W."/>
            <person name="Mao L."/>
            <person name="Kong X."/>
            <person name="Jiao Y."/>
            <person name="Jia J."/>
        </authorList>
    </citation>
    <scope>NUCLEOTIDE SEQUENCE [LARGE SCALE GENOMIC DNA]</scope>
    <source>
        <strain evidence="2">cv. AL8/78</strain>
    </source>
</reference>
<evidence type="ECO:0000313" key="1">
    <source>
        <dbReference type="EnsemblPlants" id="AET2Gv20897300.10"/>
    </source>
</evidence>
<dbReference type="Gramene" id="AET2Gv20897300.7">
    <property type="protein sequence ID" value="AET2Gv20897300.7"/>
    <property type="gene ID" value="AET2Gv20897300"/>
</dbReference>
<dbReference type="Gramene" id="AET2Gv20897300.10">
    <property type="protein sequence ID" value="AET2Gv20897300.10"/>
    <property type="gene ID" value="AET2Gv20897300"/>
</dbReference>
<protein>
    <submittedName>
        <fullName evidence="1">Uncharacterized protein</fullName>
    </submittedName>
</protein>